<dbReference type="Proteomes" id="UP000049685">
    <property type="component" value="Unassembled WGS sequence"/>
</dbReference>
<gene>
    <name evidence="1" type="ORF">UMC4404_09751</name>
</gene>
<protein>
    <submittedName>
        <fullName evidence="1">Uncharacterized protein</fullName>
    </submittedName>
</protein>
<sequence length="151" mass="17324">MFIKKLSIVFSILLIIFTINVNTTYAFNSMAPQPIHNEYIKELEIIDNYMYLLVQSVATKNINPTKVNKDIRFIETLINSLNNKTSKLSKEDDDVILAMQAILNYYKISIINVKFYIDENDADRLIDSITSFSIAYNSSSTLRVIIGKAKQ</sequence>
<dbReference type="RefSeq" id="WP_057558067.1">
    <property type="nucleotide sequence ID" value="NZ_CDNY01000003.1"/>
</dbReference>
<dbReference type="AlphaFoldDB" id="A0A9P1L3U1"/>
<comment type="caution">
    <text evidence="1">The sequence shown here is derived from an EMBL/GenBank/DDBJ whole genome shotgun (WGS) entry which is preliminary data.</text>
</comment>
<organism evidence="1 2">
    <name type="scientific">Paraclostridium sordellii</name>
    <name type="common">Clostridium sordellii</name>
    <dbReference type="NCBI Taxonomy" id="1505"/>
    <lineage>
        <taxon>Bacteria</taxon>
        <taxon>Bacillati</taxon>
        <taxon>Bacillota</taxon>
        <taxon>Clostridia</taxon>
        <taxon>Peptostreptococcales</taxon>
        <taxon>Peptostreptococcaceae</taxon>
        <taxon>Paraclostridium</taxon>
    </lineage>
</organism>
<evidence type="ECO:0000313" key="2">
    <source>
        <dbReference type="Proteomes" id="UP000049685"/>
    </source>
</evidence>
<accession>A0A9P1L3U1</accession>
<proteinExistence type="predicted"/>
<name>A0A9P1L3U1_PARSO</name>
<evidence type="ECO:0000313" key="1">
    <source>
        <dbReference type="EMBL" id="CEO32995.1"/>
    </source>
</evidence>
<reference evidence="2" key="1">
    <citation type="submission" date="2015-01" db="EMBL/GenBank/DDBJ databases">
        <authorList>
            <person name="Aslett A.Martin."/>
            <person name="De Silva Nishadi"/>
        </authorList>
    </citation>
    <scope>NUCLEOTIDE SEQUENCE [LARGE SCALE GENOMIC DNA]</scope>
    <source>
        <strain evidence="2">UMC4404</strain>
    </source>
</reference>
<dbReference type="EMBL" id="CDNY01000003">
    <property type="protein sequence ID" value="CEO32995.1"/>
    <property type="molecule type" value="Genomic_DNA"/>
</dbReference>